<dbReference type="AlphaFoldDB" id="A0A172S0L4"/>
<dbReference type="PANTHER" id="PTHR43525">
    <property type="entry name" value="PROTEIN MALY"/>
    <property type="match status" value="1"/>
</dbReference>
<evidence type="ECO:0000313" key="7">
    <source>
        <dbReference type="EMBL" id="SEO74073.1"/>
    </source>
</evidence>
<dbReference type="Gene3D" id="3.90.1150.10">
    <property type="entry name" value="Aspartate Aminotransferase, domain 1"/>
    <property type="match status" value="1"/>
</dbReference>
<dbReference type="GO" id="GO:0047804">
    <property type="term" value="F:cysteine-S-conjugate beta-lyase activity"/>
    <property type="evidence" value="ECO:0007669"/>
    <property type="project" value="UniProtKB-EC"/>
</dbReference>
<dbReference type="KEGG" id="ddt:AAY81_07395"/>
<dbReference type="InterPro" id="IPR004839">
    <property type="entry name" value="Aminotransferase_I/II_large"/>
</dbReference>
<dbReference type="GO" id="GO:0030170">
    <property type="term" value="F:pyridoxal phosphate binding"/>
    <property type="evidence" value="ECO:0007669"/>
    <property type="project" value="InterPro"/>
</dbReference>
<dbReference type="PANTHER" id="PTHR43525:SF1">
    <property type="entry name" value="PROTEIN MALY"/>
    <property type="match status" value="1"/>
</dbReference>
<keyword evidence="8" id="KW-1185">Reference proteome</keyword>
<evidence type="ECO:0000313" key="8">
    <source>
        <dbReference type="Proteomes" id="UP000182975"/>
    </source>
</evidence>
<evidence type="ECO:0000256" key="5">
    <source>
        <dbReference type="ARBA" id="ARBA00037974"/>
    </source>
</evidence>
<accession>A0A172S0L4</accession>
<comment type="cofactor">
    <cofactor evidence="1">
        <name>pyridoxal 5'-phosphate</name>
        <dbReference type="ChEBI" id="CHEBI:597326"/>
    </cofactor>
</comment>
<name>A0A172S0L4_9ACTN</name>
<dbReference type="EMBL" id="FOEC01000005">
    <property type="protein sequence ID" value="SEO74073.1"/>
    <property type="molecule type" value="Genomic_DNA"/>
</dbReference>
<dbReference type="InterPro" id="IPR027619">
    <property type="entry name" value="C-S_lyase_PatB-like"/>
</dbReference>
<dbReference type="PATRIC" id="fig|79604.3.peg.1490"/>
<dbReference type="NCBIfam" id="TIGR04350">
    <property type="entry name" value="C_S_lyase_PatB"/>
    <property type="match status" value="1"/>
</dbReference>
<protein>
    <recommendedName>
        <fullName evidence="2">cysteine-S-conjugate beta-lyase</fullName>
        <ecNumber evidence="2">4.4.1.13</ecNumber>
    </recommendedName>
</protein>
<keyword evidence="3" id="KW-0663">Pyridoxal phosphate</keyword>
<feature type="domain" description="Aminotransferase class I/classII large" evidence="6">
    <location>
        <begin position="39"/>
        <end position="383"/>
    </location>
</feature>
<dbReference type="InterPro" id="IPR051798">
    <property type="entry name" value="Class-II_PLP-Dep_Aminotrans"/>
</dbReference>
<dbReference type="CDD" id="cd00609">
    <property type="entry name" value="AAT_like"/>
    <property type="match status" value="1"/>
</dbReference>
<dbReference type="InterPro" id="IPR015422">
    <property type="entry name" value="PyrdxlP-dep_Trfase_small"/>
</dbReference>
<organism evidence="7 8">
    <name type="scientific">Denitrobacterium detoxificans</name>
    <dbReference type="NCBI Taxonomy" id="79604"/>
    <lineage>
        <taxon>Bacteria</taxon>
        <taxon>Bacillati</taxon>
        <taxon>Actinomycetota</taxon>
        <taxon>Coriobacteriia</taxon>
        <taxon>Eggerthellales</taxon>
        <taxon>Eggerthellaceae</taxon>
        <taxon>Denitrobacterium</taxon>
    </lineage>
</organism>
<gene>
    <name evidence="7" type="ORF">SAMN02910314_01045</name>
</gene>
<comment type="similarity">
    <text evidence="5">Belongs to the class-II pyridoxal-phosphate-dependent aminotransferase family. MalY/PatB cystathionine beta-lyase subfamily.</text>
</comment>
<dbReference type="STRING" id="79604.AAY81_07395"/>
<sequence length="391" mass="43736">MERYDFDAPVDRRGSHSMKFDAAAAMGKREGLLSMWVADMDFTVPPAVVEALHQRVDHAVFGYTNPWDGYREAVVSWMARYGWQVSPNWIVPTPGVVFALAMAVRAFTEPGDAVVIQRPVYYPFTNVIERNGRRVANAPLAYQDGIYSIDFDALEQTIQESGAKLFLLCNPHNPGGRLWTRDELARIAEIALRNDVIVVSDEIHMDFVRPGYEHTVFATLDDQIAQRCVVCTAASKTFNLAGLETSNIIIPNGELRRVFKDAMHATGTNRPNVLGLVATEACYRQGAEWLAQLKKYLEGNWALVESYLAEHAPQLHLVPAQSTYLAWVDCRELGLYGEDLRALIEDEAGLWLDLGDMFGPEGDGFIRLNLATQRATVQRALTQLTDAIARM</sequence>
<evidence type="ECO:0000256" key="2">
    <source>
        <dbReference type="ARBA" id="ARBA00012224"/>
    </source>
</evidence>
<dbReference type="Gene3D" id="3.40.640.10">
    <property type="entry name" value="Type I PLP-dependent aspartate aminotransferase-like (Major domain)"/>
    <property type="match status" value="1"/>
</dbReference>
<evidence type="ECO:0000256" key="4">
    <source>
        <dbReference type="ARBA" id="ARBA00023239"/>
    </source>
</evidence>
<dbReference type="InterPro" id="IPR015421">
    <property type="entry name" value="PyrdxlP-dep_Trfase_major"/>
</dbReference>
<evidence type="ECO:0000259" key="6">
    <source>
        <dbReference type="Pfam" id="PF00155"/>
    </source>
</evidence>
<proteinExistence type="inferred from homology"/>
<dbReference type="EC" id="4.4.1.13" evidence="2"/>
<dbReference type="OrthoDB" id="3224382at2"/>
<dbReference type="SUPFAM" id="SSF53383">
    <property type="entry name" value="PLP-dependent transferases"/>
    <property type="match status" value="1"/>
</dbReference>
<reference evidence="8" key="1">
    <citation type="submission" date="2016-10" db="EMBL/GenBank/DDBJ databases">
        <authorList>
            <person name="Varghese N."/>
        </authorList>
    </citation>
    <scope>NUCLEOTIDE SEQUENCE [LARGE SCALE GENOMIC DNA]</scope>
    <source>
        <strain evidence="8">DSM 21843</strain>
    </source>
</reference>
<evidence type="ECO:0000256" key="1">
    <source>
        <dbReference type="ARBA" id="ARBA00001933"/>
    </source>
</evidence>
<dbReference type="InterPro" id="IPR015424">
    <property type="entry name" value="PyrdxlP-dep_Trfase"/>
</dbReference>
<dbReference type="Pfam" id="PF00155">
    <property type="entry name" value="Aminotran_1_2"/>
    <property type="match status" value="1"/>
</dbReference>
<dbReference type="Proteomes" id="UP000182975">
    <property type="component" value="Unassembled WGS sequence"/>
</dbReference>
<keyword evidence="4 7" id="KW-0456">Lyase</keyword>
<evidence type="ECO:0000256" key="3">
    <source>
        <dbReference type="ARBA" id="ARBA00022898"/>
    </source>
</evidence>